<evidence type="ECO:0000313" key="4">
    <source>
        <dbReference type="EMBL" id="ORY31607.1"/>
    </source>
</evidence>
<reference evidence="4 5" key="1">
    <citation type="submission" date="2016-07" db="EMBL/GenBank/DDBJ databases">
        <title>Pervasive Adenine N6-methylation of Active Genes in Fungi.</title>
        <authorList>
            <consortium name="DOE Joint Genome Institute"/>
            <person name="Mondo S.J."/>
            <person name="Dannebaum R.O."/>
            <person name="Kuo R.C."/>
            <person name="Labutti K."/>
            <person name="Haridas S."/>
            <person name="Kuo A."/>
            <person name="Salamov A."/>
            <person name="Ahrendt S.R."/>
            <person name="Lipzen A."/>
            <person name="Sullivan W."/>
            <person name="Andreopoulos W.B."/>
            <person name="Clum A."/>
            <person name="Lindquist E."/>
            <person name="Daum C."/>
            <person name="Ramamoorthy G.K."/>
            <person name="Gryganskyi A."/>
            <person name="Culley D."/>
            <person name="Magnuson J.K."/>
            <person name="James T.Y."/>
            <person name="O'Malley M.A."/>
            <person name="Stajich J.E."/>
            <person name="Spatafora J.W."/>
            <person name="Visel A."/>
            <person name="Grigoriev I.V."/>
        </authorList>
    </citation>
    <scope>NUCLEOTIDE SEQUENCE [LARGE SCALE GENOMIC DNA]</scope>
    <source>
        <strain evidence="4 5">68-887.2</strain>
    </source>
</reference>
<dbReference type="SUPFAM" id="SSF48403">
    <property type="entry name" value="Ankyrin repeat"/>
    <property type="match status" value="1"/>
</dbReference>
<feature type="region of interest" description="Disordered" evidence="2">
    <location>
        <begin position="858"/>
        <end position="932"/>
    </location>
</feature>
<dbReference type="STRING" id="71784.A0A1Y2BAU5"/>
<dbReference type="CDD" id="cd15473">
    <property type="entry name" value="Myo5p-like_CBD_DIL_ANK"/>
    <property type="match status" value="1"/>
</dbReference>
<dbReference type="Pfam" id="PF01843">
    <property type="entry name" value="DIL"/>
    <property type="match status" value="1"/>
</dbReference>
<feature type="compositionally biased region" description="Basic and acidic residues" evidence="2">
    <location>
        <begin position="1019"/>
        <end position="1038"/>
    </location>
</feature>
<dbReference type="GO" id="GO:0051020">
    <property type="term" value="F:GTPase binding"/>
    <property type="evidence" value="ECO:0007669"/>
    <property type="project" value="TreeGrafter"/>
</dbReference>
<comment type="caution">
    <text evidence="4">The sequence shown here is derived from an EMBL/GenBank/DDBJ whole genome shotgun (WGS) entry which is preliminary data.</text>
</comment>
<dbReference type="InterPro" id="IPR052072">
    <property type="entry name" value="Vascular_dev_regulator"/>
</dbReference>
<dbReference type="PANTHER" id="PTHR16027">
    <property type="entry name" value="DILUTE DOMAIN-CONTAINING PROTEIN YPR089W"/>
    <property type="match status" value="1"/>
</dbReference>
<name>A0A1Y2BAU5_9TREE</name>
<feature type="compositionally biased region" description="Polar residues" evidence="2">
    <location>
        <begin position="986"/>
        <end position="996"/>
    </location>
</feature>
<feature type="region of interest" description="Disordered" evidence="2">
    <location>
        <begin position="948"/>
        <end position="1060"/>
    </location>
</feature>
<gene>
    <name evidence="4" type="ORF">BCR39DRAFT_86241</name>
</gene>
<dbReference type="Pfam" id="PF00023">
    <property type="entry name" value="Ank"/>
    <property type="match status" value="1"/>
</dbReference>
<feature type="compositionally biased region" description="Polar residues" evidence="2">
    <location>
        <begin position="910"/>
        <end position="932"/>
    </location>
</feature>
<keyword evidence="5" id="KW-1185">Reference proteome</keyword>
<dbReference type="PROSITE" id="PS50297">
    <property type="entry name" value="ANK_REP_REGION"/>
    <property type="match status" value="1"/>
</dbReference>
<feature type="compositionally biased region" description="Acidic residues" evidence="2">
    <location>
        <begin position="308"/>
        <end position="323"/>
    </location>
</feature>
<evidence type="ECO:0000313" key="5">
    <source>
        <dbReference type="Proteomes" id="UP000193986"/>
    </source>
</evidence>
<dbReference type="AlphaFoldDB" id="A0A1Y2BAU5"/>
<dbReference type="PANTHER" id="PTHR16027:SF6">
    <property type="entry name" value="DILUTE DOMAIN-CONTAINING PROTEIN"/>
    <property type="match status" value="1"/>
</dbReference>
<feature type="region of interest" description="Disordered" evidence="2">
    <location>
        <begin position="30"/>
        <end position="51"/>
    </location>
</feature>
<proteinExistence type="predicted"/>
<dbReference type="SMART" id="SM01132">
    <property type="entry name" value="DIL"/>
    <property type="match status" value="1"/>
</dbReference>
<evidence type="ECO:0000256" key="2">
    <source>
        <dbReference type="SAM" id="MobiDB-lite"/>
    </source>
</evidence>
<dbReference type="Proteomes" id="UP000193986">
    <property type="component" value="Unassembled WGS sequence"/>
</dbReference>
<dbReference type="EMBL" id="MCFC01000014">
    <property type="protein sequence ID" value="ORY31607.1"/>
    <property type="molecule type" value="Genomic_DNA"/>
</dbReference>
<dbReference type="InterPro" id="IPR002110">
    <property type="entry name" value="Ankyrin_rpt"/>
</dbReference>
<dbReference type="OrthoDB" id="426293at2759"/>
<keyword evidence="1" id="KW-0040">ANK repeat</keyword>
<feature type="compositionally biased region" description="Basic and acidic residues" evidence="2">
    <location>
        <begin position="948"/>
        <end position="958"/>
    </location>
</feature>
<dbReference type="PROSITE" id="PS51126">
    <property type="entry name" value="DILUTE"/>
    <property type="match status" value="1"/>
</dbReference>
<feature type="repeat" description="ANK" evidence="1">
    <location>
        <begin position="160"/>
        <end position="192"/>
    </location>
</feature>
<feature type="compositionally biased region" description="Basic and acidic residues" evidence="2">
    <location>
        <begin position="1051"/>
        <end position="1060"/>
    </location>
</feature>
<dbReference type="Gene3D" id="1.25.40.20">
    <property type="entry name" value="Ankyrin repeat-containing domain"/>
    <property type="match status" value="1"/>
</dbReference>
<accession>A0A1Y2BAU5</accession>
<feature type="region of interest" description="Disordered" evidence="2">
    <location>
        <begin position="800"/>
        <end position="831"/>
    </location>
</feature>
<feature type="domain" description="Dilute" evidence="3">
    <location>
        <begin position="389"/>
        <end position="717"/>
    </location>
</feature>
<dbReference type="InterPro" id="IPR036770">
    <property type="entry name" value="Ankyrin_rpt-contain_sf"/>
</dbReference>
<protein>
    <recommendedName>
        <fullName evidence="3">Dilute domain-containing protein</fullName>
    </recommendedName>
</protein>
<sequence>MALVPESPVVTSGIPSPHLRQFEPLSSKLHRSRSYSPHHSPPRFLSDPSPETLRPLLEQAEAGKRHDGNALRLALILRWAIRWAVEHGDVELIAWLVGLDGTWADLLTQEVKLMEDDDGWGVVGMAVQSSCGRQEMEEAVRAIVGRWGLSVGPRGGRSYTGWTPLHLASLVSTPPLISFLLTRGASPQALTNRGLTPLDLVAGMGDREDVCILLEHATTNGESSAQPDHPSLSQARQAMLARRRQHATKRIQRMERREKARRLAAERERWLRERARVVDVDVDLLLPPRSWKRYRDSTDSGLGWMSDSTEDSEVEDDNEEEDEGIGDADCSMLVFAPSHLSSIFEILITTYVPRCQPLASRTLPANVLFLYARFAHYRCDQSWLEELLEGAVERIEQGVYGHMDDLAYLAFWAYNTTVLLHLIRSDSGISAACEQLELMSMIEELINAIHVFVIRVAEQRIDVILDTALLDYEPLEDFNDVRFEGEWSLFRSFGTGRRKREMLPKASMIFSNGNSPGGPGDSPLKSAMRSQSIQDLRASAFPRSTSIDSIASSTIHGQSATGDEANPTSITEILSGVLTILQLYEVNPAITVQAFSQIFFWIACELFNRILTRKKYLCRSKAVQIRMNITALDDWVRANGLPAKTATKHLEPVLQLLQWLQCSSQIREFDTLIGTIQNMKAINPVQMRRAMREYRFEVNEGKMADECAQYLVQVQRDWERRRVQMSISEARRQASFSDNANDSSNIDALFDGTTALADFEPPTAPESLGELLDSRFMLPFLLPADNAYLVATPPADSAFQNIEPQSPFISDGSKSSRPPSRSSFSSSRPMGWAIPSATQIRQLPPDFFVWLRDRETERRRTRGVEPSQDEVVTRPPLGPSQRVNLPTRPSVDIGKLSTLPSVADDDRTPLATSQSYPSRSTGFPSPGLATSPSLEQLRERAKIPFEPVRELSHKRSESYELSIRSLPTPSSPLSVDIDGSRYKPRQPSSSTTPNGTDGNGRRWWPTGRIGSFGSGEMSRQAREGSEDTIHGIALEDLKTPVASEPGSSSARGDEGHFWGQ</sequence>
<feature type="region of interest" description="Disordered" evidence="2">
    <location>
        <begin position="297"/>
        <end position="323"/>
    </location>
</feature>
<dbReference type="InterPro" id="IPR037986">
    <property type="entry name" value="Myo5p-like_CBD_DIL"/>
</dbReference>
<organism evidence="4 5">
    <name type="scientific">Naematelia encephala</name>
    <dbReference type="NCBI Taxonomy" id="71784"/>
    <lineage>
        <taxon>Eukaryota</taxon>
        <taxon>Fungi</taxon>
        <taxon>Dikarya</taxon>
        <taxon>Basidiomycota</taxon>
        <taxon>Agaricomycotina</taxon>
        <taxon>Tremellomycetes</taxon>
        <taxon>Tremellales</taxon>
        <taxon>Naemateliaceae</taxon>
        <taxon>Naematelia</taxon>
    </lineage>
</organism>
<feature type="compositionally biased region" description="Low complexity" evidence="2">
    <location>
        <begin position="813"/>
        <end position="829"/>
    </location>
</feature>
<dbReference type="InterPro" id="IPR002710">
    <property type="entry name" value="Dilute_dom"/>
</dbReference>
<evidence type="ECO:0000259" key="3">
    <source>
        <dbReference type="PROSITE" id="PS51126"/>
    </source>
</evidence>
<dbReference type="PROSITE" id="PS50088">
    <property type="entry name" value="ANK_REPEAT"/>
    <property type="match status" value="1"/>
</dbReference>
<evidence type="ECO:0000256" key="1">
    <source>
        <dbReference type="PROSITE-ProRule" id="PRU00023"/>
    </source>
</evidence>
<dbReference type="InParanoid" id="A0A1Y2BAU5"/>